<keyword evidence="2" id="KW-1185">Reference proteome</keyword>
<dbReference type="Proteomes" id="UP001627154">
    <property type="component" value="Unassembled WGS sequence"/>
</dbReference>
<dbReference type="EMBL" id="JBJJXI010000122">
    <property type="protein sequence ID" value="KAL3389909.1"/>
    <property type="molecule type" value="Genomic_DNA"/>
</dbReference>
<protein>
    <submittedName>
        <fullName evidence="1">Uncharacterized protein</fullName>
    </submittedName>
</protein>
<evidence type="ECO:0000313" key="2">
    <source>
        <dbReference type="Proteomes" id="UP001627154"/>
    </source>
</evidence>
<comment type="caution">
    <text evidence="1">The sequence shown here is derived from an EMBL/GenBank/DDBJ whole genome shotgun (WGS) entry which is preliminary data.</text>
</comment>
<accession>A0ABD2WA19</accession>
<organism evidence="1 2">
    <name type="scientific">Trichogramma kaykai</name>
    <dbReference type="NCBI Taxonomy" id="54128"/>
    <lineage>
        <taxon>Eukaryota</taxon>
        <taxon>Metazoa</taxon>
        <taxon>Ecdysozoa</taxon>
        <taxon>Arthropoda</taxon>
        <taxon>Hexapoda</taxon>
        <taxon>Insecta</taxon>
        <taxon>Pterygota</taxon>
        <taxon>Neoptera</taxon>
        <taxon>Endopterygota</taxon>
        <taxon>Hymenoptera</taxon>
        <taxon>Apocrita</taxon>
        <taxon>Proctotrupomorpha</taxon>
        <taxon>Chalcidoidea</taxon>
        <taxon>Trichogrammatidae</taxon>
        <taxon>Trichogramma</taxon>
    </lineage>
</organism>
<evidence type="ECO:0000313" key="1">
    <source>
        <dbReference type="EMBL" id="KAL3389909.1"/>
    </source>
</evidence>
<dbReference type="AlphaFoldDB" id="A0ABD2WA19"/>
<proteinExistence type="predicted"/>
<sequence>MVLLVFQVCKVGENGSEALAAGLAGVHLGGSSSNVKEQRRAAEAHDYTKDIIPSAVDTTDNLPETSEENNIEIVLENGINPPTIEPQYISTGLYEYLQKSVIGKAILRHYALTSSKGLPMDNNIRDRLSRLVIQREKEWATRDIAEDQKLDRFV</sequence>
<reference evidence="1 2" key="1">
    <citation type="journal article" date="2024" name="bioRxiv">
        <title>A reference genome for Trichogramma kaykai: A tiny desert-dwelling parasitoid wasp with competing sex-ratio distorters.</title>
        <authorList>
            <person name="Culotta J."/>
            <person name="Lindsey A.R."/>
        </authorList>
    </citation>
    <scope>NUCLEOTIDE SEQUENCE [LARGE SCALE GENOMIC DNA]</scope>
    <source>
        <strain evidence="1 2">KSX58</strain>
    </source>
</reference>
<gene>
    <name evidence="1" type="ORF">TKK_015265</name>
</gene>
<name>A0ABD2WA19_9HYME</name>